<accession>A0ABV5RVT6</accession>
<evidence type="ECO:0008006" key="4">
    <source>
        <dbReference type="Google" id="ProtNLM"/>
    </source>
</evidence>
<gene>
    <name evidence="2" type="ORF">ACFFSA_10715</name>
</gene>
<reference evidence="2 3" key="1">
    <citation type="submission" date="2024-09" db="EMBL/GenBank/DDBJ databases">
        <authorList>
            <person name="Sun Q."/>
            <person name="Mori K."/>
        </authorList>
    </citation>
    <scope>NUCLEOTIDE SEQUENCE [LARGE SCALE GENOMIC DNA]</scope>
    <source>
        <strain evidence="2 3">JCM 3143</strain>
    </source>
</reference>
<dbReference type="RefSeq" id="WP_344991528.1">
    <property type="nucleotide sequence ID" value="NZ_BAAAXV010000005.1"/>
</dbReference>
<protein>
    <recommendedName>
        <fullName evidence="4">Asp23/Gls24 family envelope stress response protein</fullName>
    </recommendedName>
</protein>
<dbReference type="EMBL" id="JBHMBW010000007">
    <property type="protein sequence ID" value="MFB9623549.1"/>
    <property type="molecule type" value="Genomic_DNA"/>
</dbReference>
<feature type="compositionally biased region" description="Gly residues" evidence="1">
    <location>
        <begin position="16"/>
        <end position="26"/>
    </location>
</feature>
<proteinExistence type="predicted"/>
<evidence type="ECO:0000313" key="3">
    <source>
        <dbReference type="Proteomes" id="UP001589532"/>
    </source>
</evidence>
<comment type="caution">
    <text evidence="2">The sequence shown here is derived from an EMBL/GenBank/DDBJ whole genome shotgun (WGS) entry which is preliminary data.</text>
</comment>
<organism evidence="2 3">
    <name type="scientific">Nonomuraea helvata</name>
    <dbReference type="NCBI Taxonomy" id="37484"/>
    <lineage>
        <taxon>Bacteria</taxon>
        <taxon>Bacillati</taxon>
        <taxon>Actinomycetota</taxon>
        <taxon>Actinomycetes</taxon>
        <taxon>Streptosporangiales</taxon>
        <taxon>Streptosporangiaceae</taxon>
        <taxon>Nonomuraea</taxon>
    </lineage>
</organism>
<name>A0ABV5RVT6_9ACTN</name>
<evidence type="ECO:0000256" key="1">
    <source>
        <dbReference type="SAM" id="MobiDB-lite"/>
    </source>
</evidence>
<sequence length="122" mass="12191">MTETGPPPAADVTMGAGTGPAGGGTAGDAAGDADEARAIAERARSCQGVAGLSGGPFGTVATYLPGKRLMGVSVNDRAVEIAIVATTDRPLPETADEVRRAVSELAGDRRVNVRIDDVVEGS</sequence>
<evidence type="ECO:0000313" key="2">
    <source>
        <dbReference type="EMBL" id="MFB9623549.1"/>
    </source>
</evidence>
<keyword evidence="3" id="KW-1185">Reference proteome</keyword>
<feature type="region of interest" description="Disordered" evidence="1">
    <location>
        <begin position="1"/>
        <end position="35"/>
    </location>
</feature>
<dbReference type="Proteomes" id="UP001589532">
    <property type="component" value="Unassembled WGS sequence"/>
</dbReference>